<gene>
    <name evidence="3" type="ORF">PsPhHenninger_gp45</name>
</gene>
<name>A0A2K9VHE3_9CAUD</name>
<sequence>MATSLEIDFTNGVVRAAPIAAGAGAEVASQVAGMTLSDWFYAAVIVYTIVQTVVLVFKTVMDEKRKNRMKEPPP</sequence>
<evidence type="ECO:0000313" key="3">
    <source>
        <dbReference type="EMBL" id="AUV61702.1"/>
    </source>
</evidence>
<dbReference type="HAMAP" id="MF_04108">
    <property type="entry name" value="HOLIN_T7"/>
    <property type="match status" value="1"/>
</dbReference>
<evidence type="ECO:0000256" key="2">
    <source>
        <dbReference type="SAM" id="Phobius"/>
    </source>
</evidence>
<dbReference type="GO" id="GO:0016020">
    <property type="term" value="C:membrane"/>
    <property type="evidence" value="ECO:0007669"/>
    <property type="project" value="UniProtKB-UniRule"/>
</dbReference>
<keyword evidence="1" id="KW-1043">Host membrane</keyword>
<keyword evidence="1" id="KW-0735">Signal-anchor</keyword>
<keyword evidence="1" id="KW-1030">Host cell inner membrane</keyword>
<dbReference type="Pfam" id="PF10746">
    <property type="entry name" value="Phage_holin_2_2"/>
    <property type="match status" value="1"/>
</dbReference>
<feature type="transmembrane region" description="Helical" evidence="2">
    <location>
        <begin position="39"/>
        <end position="60"/>
    </location>
</feature>
<proteinExistence type="inferred from homology"/>
<dbReference type="GO" id="GO:0140911">
    <property type="term" value="F:pore-forming activity"/>
    <property type="evidence" value="ECO:0007669"/>
    <property type="project" value="UniProtKB-UniRule"/>
</dbReference>
<dbReference type="InterPro" id="IPR019682">
    <property type="entry name" value="Phage_T7_Gp17.5_holin"/>
</dbReference>
<accession>A0A2K9VHE3</accession>
<evidence type="ECO:0000256" key="1">
    <source>
        <dbReference type="HAMAP-Rule" id="MF_04108"/>
    </source>
</evidence>
<organism evidence="3 4">
    <name type="scientific">Pseudomonas phage Henninger</name>
    <dbReference type="NCBI Taxonomy" id="2079287"/>
    <lineage>
        <taxon>Viruses</taxon>
        <taxon>Duplodnaviria</taxon>
        <taxon>Heunggongvirae</taxon>
        <taxon>Uroviricota</taxon>
        <taxon>Caudoviricetes</taxon>
        <taxon>Autographivirales</taxon>
        <taxon>Autotranscriptaviridae</taxon>
        <taxon>Studiervirinae</taxon>
        <taxon>Hennigervirus</taxon>
        <taxon>Hennigervirus henninger</taxon>
        <taxon>Ghunavirus henninger</taxon>
    </lineage>
</organism>
<comment type="subunit">
    <text evidence="1">Homomultimer.</text>
</comment>
<keyword evidence="4" id="KW-1185">Reference proteome</keyword>
<keyword evidence="1" id="KW-1032">Host cell membrane</keyword>
<dbReference type="GO" id="GO:0044659">
    <property type="term" value="P:viral release from host cell by cytolysis"/>
    <property type="evidence" value="ECO:0007669"/>
    <property type="project" value="InterPro"/>
</dbReference>
<feature type="topological domain" description="Cytoplasmic" evidence="1">
    <location>
        <begin position="1"/>
        <end position="38"/>
    </location>
</feature>
<keyword evidence="1 2" id="KW-1133">Transmembrane helix</keyword>
<comment type="function">
    <text evidence="1">Accumulates harmlessly in the cytoplasmic membrane until it reaches a critical concentration that triggers the formation of micron-scale pores (holes) causing host cell membrane disruption and endolysin escape into the periplasmic space. Participates in determining the precise timing of host cell lysis. Participates with the endolysin and spanin proteins in the sequential events which lead to the programmed host cell lysis releasing the mature viral particles from the host cell.</text>
</comment>
<keyword evidence="1" id="KW-0578">Host cell lysis by virus</keyword>
<dbReference type="GO" id="GO:0020002">
    <property type="term" value="C:host cell plasma membrane"/>
    <property type="evidence" value="ECO:0007669"/>
    <property type="project" value="UniProtKB-SubCell"/>
</dbReference>
<reference evidence="4" key="1">
    <citation type="submission" date="2018-01" db="EMBL/GenBank/DDBJ databases">
        <title>Pseudomonas phages infecting Pseudomonas sp. isolated from Prunus avium.</title>
        <authorList>
            <person name="Colberg O."/>
            <person name="Carstens A.B."/>
            <person name="Kot W."/>
            <person name="Hansen L.H."/>
        </authorList>
    </citation>
    <scope>NUCLEOTIDE SEQUENCE [LARGE SCALE GENOMIC DNA]</scope>
</reference>
<dbReference type="Proteomes" id="UP000241183">
    <property type="component" value="Segment"/>
</dbReference>
<keyword evidence="1" id="KW-1188">Viral release from host cell</keyword>
<evidence type="ECO:0000313" key="4">
    <source>
        <dbReference type="Proteomes" id="UP000241183"/>
    </source>
</evidence>
<keyword evidence="1 2" id="KW-0812">Transmembrane</keyword>
<protein>
    <recommendedName>
        <fullName evidence="1">Holin</fullName>
    </recommendedName>
</protein>
<comment type="subcellular location">
    <subcellularLocation>
        <location evidence="1">Host cell inner membrane</location>
        <topology evidence="1">Single-pass type II membrane protein</topology>
        <orientation evidence="1">Periplasmic side</orientation>
    </subcellularLocation>
    <text evidence="1">Classified as a class II holin although it seems to have only one transmembrane domain.</text>
</comment>
<keyword evidence="1 2" id="KW-0472">Membrane</keyword>
<dbReference type="EMBL" id="MG775258">
    <property type="protein sequence ID" value="AUV61702.1"/>
    <property type="molecule type" value="Genomic_DNA"/>
</dbReference>
<comment type="similarity">
    <text evidence="1">Belongs to the T7likevirus holin family.</text>
</comment>
<feature type="topological domain" description="Periplasmic" evidence="1">
    <location>
        <begin position="58"/>
        <end position="74"/>
    </location>
</feature>
<keyword evidence="1" id="KW-0204">Cytolysis</keyword>